<comment type="subcellular location">
    <subcellularLocation>
        <location evidence="1">Endomembrane system</location>
        <topology evidence="1">Multi-pass membrane protein</topology>
    </subcellularLocation>
</comment>
<comment type="catalytic activity">
    <reaction evidence="8">
        <text>L-cysteinyl-[protein] + hexadecanoyl-CoA = S-hexadecanoyl-L-cysteinyl-[protein] + CoA</text>
        <dbReference type="Rhea" id="RHEA:36683"/>
        <dbReference type="Rhea" id="RHEA-COMP:10131"/>
        <dbReference type="Rhea" id="RHEA-COMP:11032"/>
        <dbReference type="ChEBI" id="CHEBI:29950"/>
        <dbReference type="ChEBI" id="CHEBI:57287"/>
        <dbReference type="ChEBI" id="CHEBI:57379"/>
        <dbReference type="ChEBI" id="CHEBI:74151"/>
        <dbReference type="EC" id="2.3.1.225"/>
    </reaction>
</comment>
<evidence type="ECO:0000256" key="9">
    <source>
        <dbReference type="SAM" id="MobiDB-lite"/>
    </source>
</evidence>
<feature type="region of interest" description="Disordered" evidence="9">
    <location>
        <begin position="302"/>
        <end position="365"/>
    </location>
</feature>
<proteinExistence type="inferred from homology"/>
<evidence type="ECO:0000256" key="4">
    <source>
        <dbReference type="ARBA" id="ARBA00022692"/>
    </source>
</evidence>
<evidence type="ECO:0000313" key="11">
    <source>
        <dbReference type="Proteomes" id="UP001652660"/>
    </source>
</evidence>
<evidence type="ECO:0000256" key="2">
    <source>
        <dbReference type="ARBA" id="ARBA00008574"/>
    </source>
</evidence>
<comment type="domain">
    <text evidence="8">The DHHC domain is required for palmitoyltransferase activity.</text>
</comment>
<feature type="domain" description="Palmitoyltransferase DHHC" evidence="10">
    <location>
        <begin position="150"/>
        <end position="195"/>
    </location>
</feature>
<dbReference type="AlphaFoldDB" id="A0A6P6T0V2"/>
<keyword evidence="7 8" id="KW-0012">Acyltransferase</keyword>
<name>A0A6P6T0V2_COFAR</name>
<keyword evidence="3 8" id="KW-0808">Transferase</keyword>
<keyword evidence="5 8" id="KW-1133">Transmembrane helix</keyword>
<sequence length="365" mass="41484">MMAQQKPRPRKRLYQVWKGNNRFFCGGRLIFGPEVASLLVSTALIAVPAIAFCIKVYFIIRHHIKEGKPAISWYPVLVIGSLLTLLDITFLFLTSSRDPGIVPRNSSPPESVEAYDLNTPSMEWVSGRTPHLKLPRSMDVIVNGHAVKVKYCDTCLLYRPPRASHCSICNNCVQRFDHHCPWVGQCIGLTTYENFRYRYDRRENPYNKGIFSNFKEVFFSKIPSSVIDFQGLVLEDEHMVVEPTNLDDVEGVTSSKEKIDIEMGTKLVEEGGISIPEILRNLSFDHFEDDIRSKERELNGSDPSIFVLEQESKDSPRRSTIRDEKADPEPHLFVVEQELKDSPRSSTTNNGVKGKDNVDDLSGFT</sequence>
<organism evidence="11 12">
    <name type="scientific">Coffea arabica</name>
    <name type="common">Arabian coffee</name>
    <dbReference type="NCBI Taxonomy" id="13443"/>
    <lineage>
        <taxon>Eukaryota</taxon>
        <taxon>Viridiplantae</taxon>
        <taxon>Streptophyta</taxon>
        <taxon>Embryophyta</taxon>
        <taxon>Tracheophyta</taxon>
        <taxon>Spermatophyta</taxon>
        <taxon>Magnoliopsida</taxon>
        <taxon>eudicotyledons</taxon>
        <taxon>Gunneridae</taxon>
        <taxon>Pentapetalae</taxon>
        <taxon>asterids</taxon>
        <taxon>lamiids</taxon>
        <taxon>Gentianales</taxon>
        <taxon>Rubiaceae</taxon>
        <taxon>Ixoroideae</taxon>
        <taxon>Gardenieae complex</taxon>
        <taxon>Bertiereae - Coffeeae clade</taxon>
        <taxon>Coffeeae</taxon>
        <taxon>Coffea</taxon>
    </lineage>
</organism>
<dbReference type="PROSITE" id="PS50216">
    <property type="entry name" value="DHHC"/>
    <property type="match status" value="1"/>
</dbReference>
<dbReference type="GO" id="GO:0005794">
    <property type="term" value="C:Golgi apparatus"/>
    <property type="evidence" value="ECO:0007669"/>
    <property type="project" value="TreeGrafter"/>
</dbReference>
<evidence type="ECO:0000256" key="7">
    <source>
        <dbReference type="ARBA" id="ARBA00023315"/>
    </source>
</evidence>
<dbReference type="GO" id="GO:0019706">
    <property type="term" value="F:protein-cysteine S-palmitoyltransferase activity"/>
    <property type="evidence" value="ECO:0007669"/>
    <property type="project" value="UniProtKB-EC"/>
</dbReference>
<feature type="compositionally biased region" description="Basic and acidic residues" evidence="9">
    <location>
        <begin position="310"/>
        <end position="330"/>
    </location>
</feature>
<dbReference type="InterPro" id="IPR039859">
    <property type="entry name" value="PFA4/ZDH16/20/ERF2-like"/>
</dbReference>
<dbReference type="PANTHER" id="PTHR22883:SF391">
    <property type="entry name" value="PROTEIN S-ACYLTRANSFERASE 3-RELATED"/>
    <property type="match status" value="1"/>
</dbReference>
<dbReference type="EC" id="2.3.1.225" evidence="8"/>
<keyword evidence="4 8" id="KW-0812">Transmembrane</keyword>
<dbReference type="RefSeq" id="XP_027071943.1">
    <property type="nucleotide sequence ID" value="XM_027216142.2"/>
</dbReference>
<reference evidence="11" key="1">
    <citation type="journal article" date="2025" name="Foods">
        <title>Unveiling the Microbial Signatures of Arabica Coffee Cherries: Insights into Ripeness Specific Diversity, Functional Traits, and Implications for Quality and Safety.</title>
        <authorList>
            <consortium name="RefSeq"/>
            <person name="Tenea G.N."/>
            <person name="Cifuentes V."/>
            <person name="Reyes P."/>
            <person name="Cevallos-Vallejos M."/>
        </authorList>
    </citation>
    <scope>NUCLEOTIDE SEQUENCE [LARGE SCALE GENOMIC DNA]</scope>
</reference>
<dbReference type="PANTHER" id="PTHR22883">
    <property type="entry name" value="ZINC FINGER DHHC DOMAIN CONTAINING PROTEIN"/>
    <property type="match status" value="1"/>
</dbReference>
<protein>
    <recommendedName>
        <fullName evidence="8">S-acyltransferase</fullName>
        <ecNumber evidence="8">2.3.1.225</ecNumber>
    </recommendedName>
    <alternativeName>
        <fullName evidence="8">Palmitoyltransferase</fullName>
    </alternativeName>
</protein>
<evidence type="ECO:0000259" key="10">
    <source>
        <dbReference type="Pfam" id="PF01529"/>
    </source>
</evidence>
<evidence type="ECO:0000256" key="8">
    <source>
        <dbReference type="RuleBase" id="RU079119"/>
    </source>
</evidence>
<dbReference type="GO" id="GO:0005783">
    <property type="term" value="C:endoplasmic reticulum"/>
    <property type="evidence" value="ECO:0007669"/>
    <property type="project" value="TreeGrafter"/>
</dbReference>
<accession>A0A6P6T0V2</accession>
<dbReference type="Proteomes" id="UP001652660">
    <property type="component" value="Chromosome 6e"/>
</dbReference>
<evidence type="ECO:0000256" key="5">
    <source>
        <dbReference type="ARBA" id="ARBA00022989"/>
    </source>
</evidence>
<dbReference type="InterPro" id="IPR001594">
    <property type="entry name" value="Palmitoyltrfase_DHHC"/>
</dbReference>
<dbReference type="GO" id="GO:0006612">
    <property type="term" value="P:protein targeting to membrane"/>
    <property type="evidence" value="ECO:0007669"/>
    <property type="project" value="TreeGrafter"/>
</dbReference>
<evidence type="ECO:0000256" key="1">
    <source>
        <dbReference type="ARBA" id="ARBA00004127"/>
    </source>
</evidence>
<dbReference type="GeneID" id="113696752"/>
<keyword evidence="11" id="KW-1185">Reference proteome</keyword>
<feature type="transmembrane region" description="Helical" evidence="8">
    <location>
        <begin position="72"/>
        <end position="93"/>
    </location>
</feature>
<evidence type="ECO:0000256" key="3">
    <source>
        <dbReference type="ARBA" id="ARBA00022679"/>
    </source>
</evidence>
<comment type="similarity">
    <text evidence="2 8">Belongs to the DHHC palmitoyltransferase family.</text>
</comment>
<gene>
    <name evidence="12" type="primary">LOC113696752</name>
</gene>
<keyword evidence="6 8" id="KW-0472">Membrane</keyword>
<reference evidence="12" key="2">
    <citation type="submission" date="2025-08" db="UniProtKB">
        <authorList>
            <consortium name="RefSeq"/>
        </authorList>
    </citation>
    <scope>IDENTIFICATION</scope>
    <source>
        <tissue evidence="12">Leaves</tissue>
    </source>
</reference>
<feature type="transmembrane region" description="Helical" evidence="8">
    <location>
        <begin position="38"/>
        <end position="60"/>
    </location>
</feature>
<evidence type="ECO:0000313" key="12">
    <source>
        <dbReference type="RefSeq" id="XP_027071943.1"/>
    </source>
</evidence>
<evidence type="ECO:0000256" key="6">
    <source>
        <dbReference type="ARBA" id="ARBA00023136"/>
    </source>
</evidence>
<dbReference type="Pfam" id="PF01529">
    <property type="entry name" value="DHHC"/>
    <property type="match status" value="1"/>
</dbReference>